<dbReference type="EMBL" id="VSWC01000170">
    <property type="protein sequence ID" value="KAA1072227.1"/>
    <property type="molecule type" value="Genomic_DNA"/>
</dbReference>
<dbReference type="Proteomes" id="UP000324748">
    <property type="component" value="Unassembled WGS sequence"/>
</dbReference>
<reference evidence="2 3" key="1">
    <citation type="submission" date="2019-05" db="EMBL/GenBank/DDBJ databases">
        <title>Emergence of the Ug99 lineage of the wheat stem rust pathogen through somatic hybridization.</title>
        <authorList>
            <person name="Li F."/>
            <person name="Upadhyaya N.M."/>
            <person name="Sperschneider J."/>
            <person name="Matny O."/>
            <person name="Nguyen-Phuc H."/>
            <person name="Mago R."/>
            <person name="Raley C."/>
            <person name="Miller M.E."/>
            <person name="Silverstein K.A.T."/>
            <person name="Henningsen E."/>
            <person name="Hirsch C.D."/>
            <person name="Visser B."/>
            <person name="Pretorius Z.A."/>
            <person name="Steffenson B.J."/>
            <person name="Schwessinger B."/>
            <person name="Dodds P.N."/>
            <person name="Figueroa M."/>
        </authorList>
    </citation>
    <scope>NUCLEOTIDE SEQUENCE [LARGE SCALE GENOMIC DNA]</scope>
    <source>
        <strain evidence="2">21-0</strain>
    </source>
</reference>
<feature type="region of interest" description="Disordered" evidence="1">
    <location>
        <begin position="16"/>
        <end position="70"/>
    </location>
</feature>
<evidence type="ECO:0000256" key="1">
    <source>
        <dbReference type="SAM" id="MobiDB-lite"/>
    </source>
</evidence>
<proteinExistence type="predicted"/>
<dbReference type="AlphaFoldDB" id="A0A5B0M501"/>
<feature type="compositionally biased region" description="Basic and acidic residues" evidence="1">
    <location>
        <begin position="18"/>
        <end position="33"/>
    </location>
</feature>
<organism evidence="2 3">
    <name type="scientific">Puccinia graminis f. sp. tritici</name>
    <dbReference type="NCBI Taxonomy" id="56615"/>
    <lineage>
        <taxon>Eukaryota</taxon>
        <taxon>Fungi</taxon>
        <taxon>Dikarya</taxon>
        <taxon>Basidiomycota</taxon>
        <taxon>Pucciniomycotina</taxon>
        <taxon>Pucciniomycetes</taxon>
        <taxon>Pucciniales</taxon>
        <taxon>Pucciniaceae</taxon>
        <taxon>Puccinia</taxon>
    </lineage>
</organism>
<accession>A0A5B0M501</accession>
<name>A0A5B0M501_PUCGR</name>
<sequence>MTHQFKRQVATLRTAHYLTERTQDPKTLTRESRQSPINRESFGQVRATRTRVNQHPSGTAAYRQEKINNQ</sequence>
<gene>
    <name evidence="2" type="ORF">PGT21_030676</name>
</gene>
<evidence type="ECO:0000313" key="2">
    <source>
        <dbReference type="EMBL" id="KAA1072227.1"/>
    </source>
</evidence>
<protein>
    <submittedName>
        <fullName evidence="2">Uncharacterized protein</fullName>
    </submittedName>
</protein>
<evidence type="ECO:0000313" key="3">
    <source>
        <dbReference type="Proteomes" id="UP000324748"/>
    </source>
</evidence>
<comment type="caution">
    <text evidence="2">The sequence shown here is derived from an EMBL/GenBank/DDBJ whole genome shotgun (WGS) entry which is preliminary data.</text>
</comment>
<keyword evidence="3" id="KW-1185">Reference proteome</keyword>